<protein>
    <submittedName>
        <fullName evidence="1">Uncharacterized protein</fullName>
    </submittedName>
</protein>
<accession>A0ABU0S4D5</accession>
<evidence type="ECO:0000313" key="2">
    <source>
        <dbReference type="Proteomes" id="UP001237780"/>
    </source>
</evidence>
<dbReference type="EMBL" id="JAUSZT010000002">
    <property type="protein sequence ID" value="MDQ0995361.1"/>
    <property type="molecule type" value="Genomic_DNA"/>
</dbReference>
<name>A0ABU0S4D5_9HYPH</name>
<evidence type="ECO:0000313" key="1">
    <source>
        <dbReference type="EMBL" id="MDQ0995361.1"/>
    </source>
</evidence>
<keyword evidence="2" id="KW-1185">Reference proteome</keyword>
<gene>
    <name evidence="1" type="ORF">QFZ34_000538</name>
</gene>
<comment type="caution">
    <text evidence="1">The sequence shown here is derived from an EMBL/GenBank/DDBJ whole genome shotgun (WGS) entry which is preliminary data.</text>
</comment>
<organism evidence="1 2">
    <name type="scientific">Phyllobacterium ifriqiyense</name>
    <dbReference type="NCBI Taxonomy" id="314238"/>
    <lineage>
        <taxon>Bacteria</taxon>
        <taxon>Pseudomonadati</taxon>
        <taxon>Pseudomonadota</taxon>
        <taxon>Alphaproteobacteria</taxon>
        <taxon>Hyphomicrobiales</taxon>
        <taxon>Phyllobacteriaceae</taxon>
        <taxon>Phyllobacterium</taxon>
    </lineage>
</organism>
<reference evidence="1 2" key="1">
    <citation type="submission" date="2023-07" db="EMBL/GenBank/DDBJ databases">
        <title>Comparative genomics of wheat-associated soil bacteria to identify genetic determinants of phenazine resistance.</title>
        <authorList>
            <person name="Mouncey N."/>
        </authorList>
    </citation>
    <scope>NUCLEOTIDE SEQUENCE [LARGE SCALE GENOMIC DNA]</scope>
    <source>
        <strain evidence="1 2">W4I11</strain>
    </source>
</reference>
<proteinExistence type="predicted"/>
<dbReference type="Proteomes" id="UP001237780">
    <property type="component" value="Unassembled WGS sequence"/>
</dbReference>
<sequence>MPFRRQVYTNKYSSLDWDIMAKAYELAIQHIGKNPSLQRDRLARGIMTFFDSGVHCASTLSSLAMSREMSLIDIARTRNVPACCDDDIALEDGIYFMEATGKWKDSTTS</sequence>
<dbReference type="RefSeq" id="WP_307276494.1">
    <property type="nucleotide sequence ID" value="NZ_JAUSZT010000002.1"/>
</dbReference>